<keyword evidence="7" id="KW-1185">Reference proteome</keyword>
<accession>A0ABT6NWA9</accession>
<dbReference type="InterPro" id="IPR035418">
    <property type="entry name" value="AraC-bd_2"/>
</dbReference>
<dbReference type="PROSITE" id="PS01124">
    <property type="entry name" value="HTH_ARAC_FAMILY_2"/>
    <property type="match status" value="1"/>
</dbReference>
<keyword evidence="1" id="KW-0805">Transcription regulation</keyword>
<evidence type="ECO:0000313" key="6">
    <source>
        <dbReference type="EMBL" id="MDI1432626.1"/>
    </source>
</evidence>
<dbReference type="PANTHER" id="PTHR46796">
    <property type="entry name" value="HTH-TYPE TRANSCRIPTIONAL ACTIVATOR RHAS-RELATED"/>
    <property type="match status" value="1"/>
</dbReference>
<evidence type="ECO:0000256" key="4">
    <source>
        <dbReference type="SAM" id="MobiDB-lite"/>
    </source>
</evidence>
<dbReference type="Proteomes" id="UP001160301">
    <property type="component" value="Unassembled WGS sequence"/>
</dbReference>
<dbReference type="Pfam" id="PF12833">
    <property type="entry name" value="HTH_18"/>
    <property type="match status" value="1"/>
</dbReference>
<dbReference type="InterPro" id="IPR009057">
    <property type="entry name" value="Homeodomain-like_sf"/>
</dbReference>
<feature type="compositionally biased region" description="Basic residues" evidence="4">
    <location>
        <begin position="357"/>
        <end position="366"/>
    </location>
</feature>
<evidence type="ECO:0000256" key="2">
    <source>
        <dbReference type="ARBA" id="ARBA00023125"/>
    </source>
</evidence>
<dbReference type="InterPro" id="IPR050204">
    <property type="entry name" value="AraC_XylS_family_regulators"/>
</dbReference>
<organism evidence="6 7">
    <name type="scientific">Polyangium sorediatum</name>
    <dbReference type="NCBI Taxonomy" id="889274"/>
    <lineage>
        <taxon>Bacteria</taxon>
        <taxon>Pseudomonadati</taxon>
        <taxon>Myxococcota</taxon>
        <taxon>Polyangia</taxon>
        <taxon>Polyangiales</taxon>
        <taxon>Polyangiaceae</taxon>
        <taxon>Polyangium</taxon>
    </lineage>
</organism>
<protein>
    <submittedName>
        <fullName evidence="6">AraC family transcriptional regulator</fullName>
    </submittedName>
</protein>
<evidence type="ECO:0000313" key="7">
    <source>
        <dbReference type="Proteomes" id="UP001160301"/>
    </source>
</evidence>
<name>A0ABT6NWA9_9BACT</name>
<dbReference type="SMART" id="SM00342">
    <property type="entry name" value="HTH_ARAC"/>
    <property type="match status" value="1"/>
</dbReference>
<reference evidence="6 7" key="1">
    <citation type="submission" date="2023-04" db="EMBL/GenBank/DDBJ databases">
        <title>The genome sequence of Polyangium sorediatum DSM14670.</title>
        <authorList>
            <person name="Zhang X."/>
        </authorList>
    </citation>
    <scope>NUCLEOTIDE SEQUENCE [LARGE SCALE GENOMIC DNA]</scope>
    <source>
        <strain evidence="6 7">DSM 14670</strain>
    </source>
</reference>
<dbReference type="EMBL" id="JARZHI010000022">
    <property type="protein sequence ID" value="MDI1432626.1"/>
    <property type="molecule type" value="Genomic_DNA"/>
</dbReference>
<dbReference type="SUPFAM" id="SSF46689">
    <property type="entry name" value="Homeodomain-like"/>
    <property type="match status" value="1"/>
</dbReference>
<dbReference type="RefSeq" id="WP_136970260.1">
    <property type="nucleotide sequence ID" value="NZ_JARZHI010000022.1"/>
</dbReference>
<proteinExistence type="predicted"/>
<sequence>MVGWPGGALRLVQTRHRGEGPSRVVQAPGAGLARAQLVRTRDVGEAREVFSRVYAGATLEPMRDAPFACALEVVSFGATRVVKGDWTGGGQASLSDLGEHYVLSLSAGGVSAGDHAGEPFRVVPGRRGALFSPGRSCVLDVDAEFHGRTLVIDRGVLDAHFATLTGTAPRGPICFEVALDLEDGPGRTVHEVAELFRREIEPPWASPMLLSALRGALFTSLLVHTRHNQSASLDAPQPRVAPACVRKAEEYMAAHAAEPVDLADVVAAAGVPERSLRAAFVACRGMPPMDFLRLRRFELARGHLAEPSADTSVAGVVAALGLGHPGRFSIEYKRRFGESPSETLSAGRAAAGLPRLQPRRRAGMAR</sequence>
<gene>
    <name evidence="6" type="ORF">QHF89_24230</name>
</gene>
<evidence type="ECO:0000256" key="1">
    <source>
        <dbReference type="ARBA" id="ARBA00023015"/>
    </source>
</evidence>
<feature type="domain" description="HTH araC/xylS-type" evidence="5">
    <location>
        <begin position="246"/>
        <end position="346"/>
    </location>
</feature>
<dbReference type="Pfam" id="PF14525">
    <property type="entry name" value="AraC_binding_2"/>
    <property type="match status" value="1"/>
</dbReference>
<dbReference type="InterPro" id="IPR018060">
    <property type="entry name" value="HTH_AraC"/>
</dbReference>
<evidence type="ECO:0000259" key="5">
    <source>
        <dbReference type="PROSITE" id="PS01124"/>
    </source>
</evidence>
<keyword evidence="3" id="KW-0804">Transcription</keyword>
<dbReference type="Gene3D" id="1.10.10.60">
    <property type="entry name" value="Homeodomain-like"/>
    <property type="match status" value="1"/>
</dbReference>
<feature type="region of interest" description="Disordered" evidence="4">
    <location>
        <begin position="338"/>
        <end position="366"/>
    </location>
</feature>
<keyword evidence="2" id="KW-0238">DNA-binding</keyword>
<evidence type="ECO:0000256" key="3">
    <source>
        <dbReference type="ARBA" id="ARBA00023163"/>
    </source>
</evidence>
<comment type="caution">
    <text evidence="6">The sequence shown here is derived from an EMBL/GenBank/DDBJ whole genome shotgun (WGS) entry which is preliminary data.</text>
</comment>